<dbReference type="SUPFAM" id="SSF53167">
    <property type="entry name" value="Purine and uridine phosphorylases"/>
    <property type="match status" value="1"/>
</dbReference>
<dbReference type="InterPro" id="IPR035994">
    <property type="entry name" value="Nucleoside_phosphorylase_sf"/>
</dbReference>
<dbReference type="InterPro" id="IPR000845">
    <property type="entry name" value="Nucleoside_phosphorylase_d"/>
</dbReference>
<proteinExistence type="predicted"/>
<dbReference type="PANTHER" id="PTHR46832">
    <property type="entry name" value="5'-METHYLTHIOADENOSINE/S-ADENOSYLHOMOCYSTEINE NUCLEOSIDASE"/>
    <property type="match status" value="1"/>
</dbReference>
<dbReference type="Gene3D" id="3.40.50.1580">
    <property type="entry name" value="Nucleoside phosphorylase domain"/>
    <property type="match status" value="1"/>
</dbReference>
<dbReference type="GO" id="GO:0019284">
    <property type="term" value="P:L-methionine salvage from S-adenosylmethionine"/>
    <property type="evidence" value="ECO:0007669"/>
    <property type="project" value="TreeGrafter"/>
</dbReference>
<dbReference type="GO" id="GO:0009116">
    <property type="term" value="P:nucleoside metabolic process"/>
    <property type="evidence" value="ECO:0007669"/>
    <property type="project" value="InterPro"/>
</dbReference>
<feature type="domain" description="Nucleoside phosphorylase" evidence="1">
    <location>
        <begin position="44"/>
        <end position="304"/>
    </location>
</feature>
<dbReference type="GO" id="GO:0005829">
    <property type="term" value="C:cytosol"/>
    <property type="evidence" value="ECO:0007669"/>
    <property type="project" value="TreeGrafter"/>
</dbReference>
<evidence type="ECO:0000313" key="2">
    <source>
        <dbReference type="EMBL" id="TPG59964.1"/>
    </source>
</evidence>
<organism evidence="2 3">
    <name type="scientific">Ewingella americana</name>
    <dbReference type="NCBI Taxonomy" id="41202"/>
    <lineage>
        <taxon>Bacteria</taxon>
        <taxon>Pseudomonadati</taxon>
        <taxon>Pseudomonadota</taxon>
        <taxon>Gammaproteobacteria</taxon>
        <taxon>Enterobacterales</taxon>
        <taxon>Yersiniaceae</taxon>
        <taxon>Ewingella</taxon>
    </lineage>
</organism>
<evidence type="ECO:0000313" key="3">
    <source>
        <dbReference type="Proteomes" id="UP000317663"/>
    </source>
</evidence>
<reference evidence="2 3" key="1">
    <citation type="journal article" date="2019" name="Environ. Microbiol.">
        <title>Species interactions and distinct microbial communities in high Arctic permafrost affected cryosols are associated with the CH4 and CO2 gas fluxes.</title>
        <authorList>
            <person name="Altshuler I."/>
            <person name="Hamel J."/>
            <person name="Turney S."/>
            <person name="Magnuson E."/>
            <person name="Levesque R."/>
            <person name="Greer C."/>
            <person name="Whyte L.G."/>
        </authorList>
    </citation>
    <scope>NUCLEOTIDE SEQUENCE [LARGE SCALE GENOMIC DNA]</scope>
    <source>
        <strain evidence="2 3">E4</strain>
    </source>
</reference>
<dbReference type="EMBL" id="RCZD01000008">
    <property type="protein sequence ID" value="TPG59964.1"/>
    <property type="molecule type" value="Genomic_DNA"/>
</dbReference>
<evidence type="ECO:0000259" key="1">
    <source>
        <dbReference type="Pfam" id="PF01048"/>
    </source>
</evidence>
<comment type="caution">
    <text evidence="2">The sequence shown here is derived from an EMBL/GenBank/DDBJ whole genome shotgun (WGS) entry which is preliminary data.</text>
</comment>
<dbReference type="AlphaFoldDB" id="A0A502GDM5"/>
<dbReference type="Proteomes" id="UP000317663">
    <property type="component" value="Unassembled WGS sequence"/>
</dbReference>
<keyword evidence="3" id="KW-1185">Reference proteome</keyword>
<accession>A0A502GDM5</accession>
<dbReference type="Pfam" id="PF01048">
    <property type="entry name" value="PNP_UDP_1"/>
    <property type="match status" value="1"/>
</dbReference>
<protein>
    <recommendedName>
        <fullName evidence="1">Nucleoside phosphorylase domain-containing protein</fullName>
    </recommendedName>
</protein>
<dbReference type="RefSeq" id="WP_140473691.1">
    <property type="nucleotide sequence ID" value="NZ_RCZD01000008.1"/>
</dbReference>
<dbReference type="GO" id="GO:0008930">
    <property type="term" value="F:methylthioadenosine nucleosidase activity"/>
    <property type="evidence" value="ECO:0007669"/>
    <property type="project" value="TreeGrafter"/>
</dbReference>
<dbReference type="OrthoDB" id="9792278at2"/>
<gene>
    <name evidence="2" type="ORF">EAH77_15470</name>
</gene>
<dbReference type="GO" id="GO:0008782">
    <property type="term" value="F:adenosylhomocysteine nucleosidase activity"/>
    <property type="evidence" value="ECO:0007669"/>
    <property type="project" value="TreeGrafter"/>
</dbReference>
<dbReference type="PANTHER" id="PTHR46832:SF1">
    <property type="entry name" value="5'-METHYLTHIOADENOSINE_S-ADENOSYLHOMOCYSTEINE NUCLEOSIDASE"/>
    <property type="match status" value="1"/>
</dbReference>
<sequence>MASHKKPRAYIFAAAMKEELEPMLNKILPDHAKRDMFAILDSLEQRKLPFWEFTGRFLTDEVVTVVFTLLGIGRTSAASRLSATIHRLKASLKVSEIARIYVGGSCAAYAKGYDEYPEVLAIGDVLQPLFTAYGDVDVTAFNYKYGQMAQQPEKFPLCTQNTFKEIGYVFSEQEKMRQNALKLEEEGQDVKIPFRLIRACDHNCVSISFDSFIADTDKLKESLDKIVSVEGIYGDIAINHPVFSVSIDMELIAVGQVCHDNNMADCLVVAKGISDLAGVNAATDFNSNLKIAAENSANILERLFQNSLLLAD</sequence>
<name>A0A502GDM5_9GAMM</name>